<organism evidence="1">
    <name type="scientific">Tanacetum cinerariifolium</name>
    <name type="common">Dalmatian daisy</name>
    <name type="synonym">Chrysanthemum cinerariifolium</name>
    <dbReference type="NCBI Taxonomy" id="118510"/>
    <lineage>
        <taxon>Eukaryota</taxon>
        <taxon>Viridiplantae</taxon>
        <taxon>Streptophyta</taxon>
        <taxon>Embryophyta</taxon>
        <taxon>Tracheophyta</taxon>
        <taxon>Spermatophyta</taxon>
        <taxon>Magnoliopsida</taxon>
        <taxon>eudicotyledons</taxon>
        <taxon>Gunneridae</taxon>
        <taxon>Pentapetalae</taxon>
        <taxon>asterids</taxon>
        <taxon>campanulids</taxon>
        <taxon>Asterales</taxon>
        <taxon>Asteraceae</taxon>
        <taxon>Asteroideae</taxon>
        <taxon>Anthemideae</taxon>
        <taxon>Anthemidinae</taxon>
        <taxon>Tanacetum</taxon>
    </lineage>
</organism>
<keyword evidence="1" id="KW-0548">Nucleotidyltransferase</keyword>
<accession>A0A6L2MR97</accession>
<gene>
    <name evidence="1" type="ORF">Tci_046852</name>
</gene>
<proteinExistence type="predicted"/>
<protein>
    <submittedName>
        <fullName evidence="1">Reverse transcriptase domain-containing protein</fullName>
    </submittedName>
</protein>
<dbReference type="EMBL" id="BKCJ010006968">
    <property type="protein sequence ID" value="GEU74874.1"/>
    <property type="molecule type" value="Genomic_DNA"/>
</dbReference>
<dbReference type="GO" id="GO:0003964">
    <property type="term" value="F:RNA-directed DNA polymerase activity"/>
    <property type="evidence" value="ECO:0007669"/>
    <property type="project" value="UniProtKB-KW"/>
</dbReference>
<name>A0A6L2MR97_TANCI</name>
<keyword evidence="1" id="KW-0695">RNA-directed DNA polymerase</keyword>
<comment type="caution">
    <text evidence="1">The sequence shown here is derived from an EMBL/GenBank/DDBJ whole genome shotgun (WGS) entry which is preliminary data.</text>
</comment>
<sequence>MADQHTMAELLRAPTEGYAEAIVVPPILAEQFELKHSLINMMNSDQYKDLLRACPHHGFTELHQLDTFYNVINPTDQDSLNSATGGNLLERRTQDMLTIIENKYKVRNSRKKSVVSKVKSYDANSNSSSEIAKLTHKCLAAGGNTFPEHRDNIQGYVSASAFNYNQGNSVYRPPGSGSLPSNTVANPKGEIKDISTRSGIVLDGPSILIPPKIYPHLHVNPLSTSSSPSHLLEEFVDELALITFHLEYDDDLQFDIVSNLKEIEYLLHHDPIKDTDSILKDLIDQNNLADLNENFVNSVPEMFTNEHALDYSSPLLFDEYDDDVESDTENVYDDPFDSKGEKIKESKLLIDELDLPCDFLPPFEYDSFISKDFSKVDALPSANNEDKVFNPCILIQENPFEIITRVAKDKKLAISHASLMIENFDPPLYELPFFKEVPRSRILLPFSFENEEKVFKPQIHTSKKVHSSLITELSHQSYKVFKINQNLKTLMKIFLFSYGRIPTSWMSLVSTFTPLISSSMGNCVKLSDLKQALRGRHPMLILSF</sequence>
<keyword evidence="1" id="KW-0808">Transferase</keyword>
<dbReference type="AlphaFoldDB" id="A0A6L2MR97"/>
<evidence type="ECO:0000313" key="1">
    <source>
        <dbReference type="EMBL" id="GEU74874.1"/>
    </source>
</evidence>
<reference evidence="1" key="1">
    <citation type="journal article" date="2019" name="Sci. Rep.">
        <title>Draft genome of Tanacetum cinerariifolium, the natural source of mosquito coil.</title>
        <authorList>
            <person name="Yamashiro T."/>
            <person name="Shiraishi A."/>
            <person name="Satake H."/>
            <person name="Nakayama K."/>
        </authorList>
    </citation>
    <scope>NUCLEOTIDE SEQUENCE</scope>
</reference>